<dbReference type="GO" id="GO:0046872">
    <property type="term" value="F:metal ion binding"/>
    <property type="evidence" value="ECO:0007669"/>
    <property type="project" value="UniProtKB-KW"/>
</dbReference>
<accession>A0AAD9ALX1</accession>
<evidence type="ECO:0000256" key="2">
    <source>
        <dbReference type="ARBA" id="ARBA00022723"/>
    </source>
</evidence>
<gene>
    <name evidence="7" type="ORF">CCHR01_07487</name>
</gene>
<reference evidence="7" key="1">
    <citation type="submission" date="2023-01" db="EMBL/GenBank/DDBJ databases">
        <title>Colletotrichum chrysophilum M932 genome sequence.</title>
        <authorList>
            <person name="Baroncelli R."/>
        </authorList>
    </citation>
    <scope>NUCLEOTIDE SEQUENCE</scope>
    <source>
        <strain evidence="7">M932</strain>
    </source>
</reference>
<comment type="caution">
    <text evidence="7">The sequence shown here is derived from an EMBL/GenBank/DDBJ whole genome shotgun (WGS) entry which is preliminary data.</text>
</comment>
<feature type="region of interest" description="Disordered" evidence="6">
    <location>
        <begin position="396"/>
        <end position="463"/>
    </location>
</feature>
<dbReference type="PANTHER" id="PTHR47338">
    <property type="entry name" value="ZN(II)2CYS6 TRANSCRIPTION FACTOR (EUROFUNG)-RELATED"/>
    <property type="match status" value="1"/>
</dbReference>
<dbReference type="AlphaFoldDB" id="A0AAD9ALX1"/>
<keyword evidence="2" id="KW-0479">Metal-binding</keyword>
<feature type="compositionally biased region" description="Polar residues" evidence="6">
    <location>
        <begin position="421"/>
        <end position="431"/>
    </location>
</feature>
<dbReference type="GO" id="GO:0005634">
    <property type="term" value="C:nucleus"/>
    <property type="evidence" value="ECO:0007669"/>
    <property type="project" value="UniProtKB-SubCell"/>
</dbReference>
<proteinExistence type="predicted"/>
<evidence type="ECO:0000256" key="5">
    <source>
        <dbReference type="ARBA" id="ARBA00023242"/>
    </source>
</evidence>
<dbReference type="Proteomes" id="UP001243330">
    <property type="component" value="Unassembled WGS sequence"/>
</dbReference>
<dbReference type="CDD" id="cd12148">
    <property type="entry name" value="fungal_TF_MHR"/>
    <property type="match status" value="1"/>
</dbReference>
<organism evidence="7 8">
    <name type="scientific">Colletotrichum chrysophilum</name>
    <dbReference type="NCBI Taxonomy" id="1836956"/>
    <lineage>
        <taxon>Eukaryota</taxon>
        <taxon>Fungi</taxon>
        <taxon>Dikarya</taxon>
        <taxon>Ascomycota</taxon>
        <taxon>Pezizomycotina</taxon>
        <taxon>Sordariomycetes</taxon>
        <taxon>Hypocreomycetidae</taxon>
        <taxon>Glomerellales</taxon>
        <taxon>Glomerellaceae</taxon>
        <taxon>Colletotrichum</taxon>
        <taxon>Colletotrichum gloeosporioides species complex</taxon>
    </lineage>
</organism>
<comment type="subcellular location">
    <subcellularLocation>
        <location evidence="1">Nucleus</location>
    </subcellularLocation>
</comment>
<keyword evidence="5" id="KW-0539">Nucleus</keyword>
<protein>
    <submittedName>
        <fullName evidence="7">Fungal specific transcription factor</fullName>
    </submittedName>
</protein>
<dbReference type="GO" id="GO:0000981">
    <property type="term" value="F:DNA-binding transcription factor activity, RNA polymerase II-specific"/>
    <property type="evidence" value="ECO:0007669"/>
    <property type="project" value="InterPro"/>
</dbReference>
<name>A0AAD9ALX1_9PEZI</name>
<dbReference type="PANTHER" id="PTHR47338:SF5">
    <property type="entry name" value="ZN(II)2CYS6 TRANSCRIPTION FACTOR (EUROFUNG)"/>
    <property type="match status" value="1"/>
</dbReference>
<dbReference type="InterPro" id="IPR050815">
    <property type="entry name" value="TF_fung"/>
</dbReference>
<keyword evidence="3" id="KW-0805">Transcription regulation</keyword>
<evidence type="ECO:0000313" key="8">
    <source>
        <dbReference type="Proteomes" id="UP001243330"/>
    </source>
</evidence>
<dbReference type="EMBL" id="JAQOWY010000132">
    <property type="protein sequence ID" value="KAK1849924.1"/>
    <property type="molecule type" value="Genomic_DNA"/>
</dbReference>
<evidence type="ECO:0000256" key="1">
    <source>
        <dbReference type="ARBA" id="ARBA00004123"/>
    </source>
</evidence>
<evidence type="ECO:0000256" key="6">
    <source>
        <dbReference type="SAM" id="MobiDB-lite"/>
    </source>
</evidence>
<keyword evidence="8" id="KW-1185">Reference proteome</keyword>
<evidence type="ECO:0000313" key="7">
    <source>
        <dbReference type="EMBL" id="KAK1849924.1"/>
    </source>
</evidence>
<evidence type="ECO:0000256" key="4">
    <source>
        <dbReference type="ARBA" id="ARBA00023163"/>
    </source>
</evidence>
<keyword evidence="4" id="KW-0804">Transcription</keyword>
<evidence type="ECO:0000256" key="3">
    <source>
        <dbReference type="ARBA" id="ARBA00023015"/>
    </source>
</evidence>
<sequence>MFSLSSRFTEAPGVLRLAQNDLPGLAERFYRAASGELDHFEGSYRGVGMAEVQTAFLLAHYQYTYLPVGSASSQYSRAVRWAYTCNLHQVDNPRPEPRRDESDYTVDDEEKRCLWWALWAMDSFASQMSSVPPNIEDGSSSTLLPSCRLSELAIGNFPPSARRSLDGDREKNWYNPLPGETPGVKAQLVRLSATALAREMSSLIRLRQARPTIAVKDRLDRLERQWYCMILGLSPEFLSPEYSAADQSVEGHRLRLEALHLVHVTGLLSGIPPLRPLTMERDRWLDRNEASYNYETRWSNSISHALRIVALYQHGNWPSQAFLEGDAITLFPILWTAASFLSLALMRSGPVDATEKIALLDALDSVMIQLMQASRHWGIARRFLWIYSPLKPDAVEREEPKGSLDPTVEEDGVFRDDQNSEGDPSQMTSAWTGEDISSFIDWSGGNPNDQGSEWCGPETSYGL</sequence>